<evidence type="ECO:0000256" key="6">
    <source>
        <dbReference type="ARBA" id="ARBA00022691"/>
    </source>
</evidence>
<dbReference type="GO" id="GO:0018423">
    <property type="term" value="F:protein C-terminal leucine carboxyl O-methyltransferase activity"/>
    <property type="evidence" value="ECO:0007669"/>
    <property type="project" value="UniProtKB-EC"/>
</dbReference>
<evidence type="ECO:0000313" key="10">
    <source>
        <dbReference type="RefSeq" id="XP_011505546.1"/>
    </source>
</evidence>
<keyword evidence="9" id="KW-1185">Reference proteome</keyword>
<proteinExistence type="inferred from homology"/>
<dbReference type="PANTHER" id="PTHR13600:SF33">
    <property type="entry name" value="LEUCINE CARBOXYL METHYLTRANSFERASE 1"/>
    <property type="match status" value="1"/>
</dbReference>
<keyword evidence="6 7" id="KW-0949">S-adenosyl-L-methionine</keyword>
<evidence type="ECO:0000256" key="7">
    <source>
        <dbReference type="PIRNR" id="PIRNR016305"/>
    </source>
</evidence>
<dbReference type="FunFam" id="3.40.50.150:FF:000092">
    <property type="entry name" value="Leucine carboxyl methyltransferase 1"/>
    <property type="match status" value="1"/>
</dbReference>
<dbReference type="KEGG" id="csol:105368264"/>
<feature type="binding site" evidence="8">
    <location>
        <position position="57"/>
    </location>
    <ligand>
        <name>S-adenosyl-L-methionine</name>
        <dbReference type="ChEBI" id="CHEBI:59789"/>
    </ligand>
</feature>
<dbReference type="GO" id="GO:0032259">
    <property type="term" value="P:methylation"/>
    <property type="evidence" value="ECO:0007669"/>
    <property type="project" value="UniProtKB-KW"/>
</dbReference>
<keyword evidence="4 7" id="KW-0489">Methyltransferase</keyword>
<comment type="similarity">
    <text evidence="3 7">Belongs to the methyltransferase superfamily. LCMT family.</text>
</comment>
<dbReference type="AlphaFoldDB" id="A0AAJ6YWD5"/>
<dbReference type="GO" id="GO:0005829">
    <property type="term" value="C:cytosol"/>
    <property type="evidence" value="ECO:0007669"/>
    <property type="project" value="TreeGrafter"/>
</dbReference>
<organism evidence="9 10">
    <name type="scientific">Ceratosolen solmsi marchali</name>
    <dbReference type="NCBI Taxonomy" id="326594"/>
    <lineage>
        <taxon>Eukaryota</taxon>
        <taxon>Metazoa</taxon>
        <taxon>Ecdysozoa</taxon>
        <taxon>Arthropoda</taxon>
        <taxon>Hexapoda</taxon>
        <taxon>Insecta</taxon>
        <taxon>Pterygota</taxon>
        <taxon>Neoptera</taxon>
        <taxon>Endopterygota</taxon>
        <taxon>Hymenoptera</taxon>
        <taxon>Apocrita</taxon>
        <taxon>Proctotrupomorpha</taxon>
        <taxon>Chalcidoidea</taxon>
        <taxon>Agaonidae</taxon>
        <taxon>Agaoninae</taxon>
        <taxon>Ceratosolen</taxon>
    </lineage>
</organism>
<protein>
    <recommendedName>
        <fullName evidence="7">Leucine carboxyl methyltransferase 1</fullName>
        <ecNumber evidence="7">2.1.1.233</ecNumber>
    </recommendedName>
</protein>
<evidence type="ECO:0000256" key="4">
    <source>
        <dbReference type="ARBA" id="ARBA00022603"/>
    </source>
</evidence>
<feature type="binding site" evidence="8">
    <location>
        <position position="82"/>
    </location>
    <ligand>
        <name>S-adenosyl-L-methionine</name>
        <dbReference type="ChEBI" id="CHEBI:59789"/>
    </ligand>
</feature>
<dbReference type="GeneID" id="105368264"/>
<name>A0AAJ6YWD5_9HYME</name>
<comment type="function">
    <text evidence="2 7">Methylates the carboxyl group of the C-terminal leucine residue of protein phosphatase 2A catalytic subunits to form alpha-leucine ester residues.</text>
</comment>
<comment type="catalytic activity">
    <reaction evidence="1 7">
        <text>[phosphatase 2A protein]-C-terminal L-leucine + S-adenosyl-L-methionine = [phosphatase 2A protein]-C-terminal L-leucine methyl ester + S-adenosyl-L-homocysteine</text>
        <dbReference type="Rhea" id="RHEA:48544"/>
        <dbReference type="Rhea" id="RHEA-COMP:12134"/>
        <dbReference type="Rhea" id="RHEA-COMP:12135"/>
        <dbReference type="ChEBI" id="CHEBI:57856"/>
        <dbReference type="ChEBI" id="CHEBI:59789"/>
        <dbReference type="ChEBI" id="CHEBI:90516"/>
        <dbReference type="ChEBI" id="CHEBI:90517"/>
        <dbReference type="EC" id="2.1.1.233"/>
    </reaction>
</comment>
<sequence length="314" mass="35882">MIRDMADDEATQATNNDASECKRSAVQLGYWTDNFINFFVKQPSRKAPEINRGYYARVKGIEVFIDKFIKITGGNGQIINLGAGFDTLYWKLKDAGNIPINFVELDFPNITAKKCYHIKKHKQLIDRLNTEDGEIRFSTTDLHAANYHLVGADLRHLSDLANKLKQAEVNFSLPTLFLAECVLVYIDSSATSLLLKYLAEIFSNSVFINYEQVNMKDKFGQVMLSNLRSRGCMLAGVQDCESLESQQRRFTINGWKSSCAWTMVDIYDSLPATDKLRIEHIEMLDERELLIQLLQHYCISIAWNGNTFKNFSTI</sequence>
<dbReference type="Proteomes" id="UP000695007">
    <property type="component" value="Unplaced"/>
</dbReference>
<evidence type="ECO:0000256" key="2">
    <source>
        <dbReference type="ARBA" id="ARBA00003455"/>
    </source>
</evidence>
<feature type="binding site" evidence="8">
    <location>
        <position position="180"/>
    </location>
    <ligand>
        <name>S-adenosyl-L-methionine</name>
        <dbReference type="ChEBI" id="CHEBI:59789"/>
    </ligand>
</feature>
<evidence type="ECO:0000256" key="1">
    <source>
        <dbReference type="ARBA" id="ARBA00000724"/>
    </source>
</evidence>
<dbReference type="PANTHER" id="PTHR13600">
    <property type="entry name" value="LEUCINE CARBOXYL METHYLTRANSFERASE"/>
    <property type="match status" value="1"/>
</dbReference>
<keyword evidence="5 7" id="KW-0808">Transferase</keyword>
<dbReference type="RefSeq" id="XP_011505546.1">
    <property type="nucleotide sequence ID" value="XM_011507244.1"/>
</dbReference>
<dbReference type="EC" id="2.1.1.233" evidence="7"/>
<accession>A0AAJ6YWD5</accession>
<dbReference type="SUPFAM" id="SSF53335">
    <property type="entry name" value="S-adenosyl-L-methionine-dependent methyltransferases"/>
    <property type="match status" value="1"/>
</dbReference>
<evidence type="ECO:0000313" key="9">
    <source>
        <dbReference type="Proteomes" id="UP000695007"/>
    </source>
</evidence>
<gene>
    <name evidence="10" type="primary">LOC105368264</name>
</gene>
<dbReference type="Gene3D" id="3.40.50.150">
    <property type="entry name" value="Vaccinia Virus protein VP39"/>
    <property type="match status" value="1"/>
</dbReference>
<reference evidence="10" key="1">
    <citation type="submission" date="2025-08" db="UniProtKB">
        <authorList>
            <consortium name="RefSeq"/>
        </authorList>
    </citation>
    <scope>IDENTIFICATION</scope>
</reference>
<dbReference type="GO" id="GO:0009966">
    <property type="term" value="P:regulation of signal transduction"/>
    <property type="evidence" value="ECO:0007669"/>
    <property type="project" value="UniProtKB-ARBA"/>
</dbReference>
<dbReference type="InterPro" id="IPR029063">
    <property type="entry name" value="SAM-dependent_MTases_sf"/>
</dbReference>
<evidence type="ECO:0000256" key="5">
    <source>
        <dbReference type="ARBA" id="ARBA00022679"/>
    </source>
</evidence>
<dbReference type="Pfam" id="PF04072">
    <property type="entry name" value="LCM"/>
    <property type="match status" value="1"/>
</dbReference>
<evidence type="ECO:0000256" key="3">
    <source>
        <dbReference type="ARBA" id="ARBA00010703"/>
    </source>
</evidence>
<dbReference type="InterPro" id="IPR016651">
    <property type="entry name" value="LCMT1"/>
</dbReference>
<feature type="binding site" evidence="8">
    <location>
        <begin position="153"/>
        <end position="154"/>
    </location>
    <ligand>
        <name>S-adenosyl-L-methionine</name>
        <dbReference type="ChEBI" id="CHEBI:59789"/>
    </ligand>
</feature>
<evidence type="ECO:0000256" key="8">
    <source>
        <dbReference type="PIRSR" id="PIRSR016305-1"/>
    </source>
</evidence>
<dbReference type="InterPro" id="IPR007213">
    <property type="entry name" value="Ppm1/Ppm2/Tcmp"/>
</dbReference>
<dbReference type="PIRSF" id="PIRSF016305">
    <property type="entry name" value="LCM_mtfrase"/>
    <property type="match status" value="1"/>
</dbReference>